<name>A0A6G4WY49_9ACTN</name>
<organism evidence="2 3">
    <name type="scientific">Streptomyces boncukensis</name>
    <dbReference type="NCBI Taxonomy" id="2711219"/>
    <lineage>
        <taxon>Bacteria</taxon>
        <taxon>Bacillati</taxon>
        <taxon>Actinomycetota</taxon>
        <taxon>Actinomycetes</taxon>
        <taxon>Kitasatosporales</taxon>
        <taxon>Streptomycetaceae</taxon>
        <taxon>Streptomyces</taxon>
    </lineage>
</organism>
<feature type="transmembrane region" description="Helical" evidence="1">
    <location>
        <begin position="33"/>
        <end position="52"/>
    </location>
</feature>
<evidence type="ECO:0000313" key="3">
    <source>
        <dbReference type="Proteomes" id="UP000477722"/>
    </source>
</evidence>
<comment type="caution">
    <text evidence="2">The sequence shown here is derived from an EMBL/GenBank/DDBJ whole genome shotgun (WGS) entry which is preliminary data.</text>
</comment>
<dbReference type="RefSeq" id="WP_165299245.1">
    <property type="nucleotide sequence ID" value="NZ_JAAKZZ010000125.1"/>
</dbReference>
<keyword evidence="1" id="KW-0812">Transmembrane</keyword>
<gene>
    <name evidence="2" type="ORF">G5C65_14590</name>
</gene>
<proteinExistence type="predicted"/>
<keyword evidence="1" id="KW-0472">Membrane</keyword>
<dbReference type="InterPro" id="IPR008407">
    <property type="entry name" value="Brnchd-chn_aa_trnsp_AzlD"/>
</dbReference>
<dbReference type="Pfam" id="PF05437">
    <property type="entry name" value="AzlD"/>
    <property type="match status" value="1"/>
</dbReference>
<reference evidence="2 3" key="1">
    <citation type="submission" date="2020-02" db="EMBL/GenBank/DDBJ databases">
        <title>Whole-genome analyses of novel actinobacteria.</title>
        <authorList>
            <person name="Sahin N."/>
            <person name="Tatar D."/>
        </authorList>
    </citation>
    <scope>NUCLEOTIDE SEQUENCE [LARGE SCALE GENOMIC DNA]</scope>
    <source>
        <strain evidence="2 3">SB3404</strain>
    </source>
</reference>
<protein>
    <submittedName>
        <fullName evidence="2">AzlD domain-containing protein</fullName>
    </submittedName>
</protein>
<dbReference type="Proteomes" id="UP000477722">
    <property type="component" value="Unassembled WGS sequence"/>
</dbReference>
<accession>A0A6G4WY49</accession>
<dbReference type="EMBL" id="JAAKZZ010000125">
    <property type="protein sequence ID" value="NGO69560.1"/>
    <property type="molecule type" value="Genomic_DNA"/>
</dbReference>
<sequence>MSEPWLVVAALAGTTFLLKGAGALLMGERELPLWFPRFVSCLTPALLAALVVTQLVDSADSDGIVLDARLAGFAAALVAWRLKLAVPLVVLVAALATAVTRALW</sequence>
<dbReference type="AlphaFoldDB" id="A0A6G4WY49"/>
<keyword evidence="3" id="KW-1185">Reference proteome</keyword>
<evidence type="ECO:0000256" key="1">
    <source>
        <dbReference type="SAM" id="Phobius"/>
    </source>
</evidence>
<evidence type="ECO:0000313" key="2">
    <source>
        <dbReference type="EMBL" id="NGO69560.1"/>
    </source>
</evidence>
<keyword evidence="1" id="KW-1133">Transmembrane helix</keyword>